<keyword evidence="5 10" id="KW-0812">Transmembrane</keyword>
<dbReference type="SMART" id="SM01323">
    <property type="entry name" value="YajC"/>
    <property type="match status" value="1"/>
</dbReference>
<evidence type="ECO:0000256" key="4">
    <source>
        <dbReference type="ARBA" id="ARBA00022475"/>
    </source>
</evidence>
<keyword evidence="12" id="KW-1185">Reference proteome</keyword>
<dbReference type="InterPro" id="IPR003849">
    <property type="entry name" value="Preprotein_translocase_YajC"/>
</dbReference>
<accession>L7VNG1</accession>
<keyword evidence="8" id="KW-0811">Translocation</keyword>
<dbReference type="eggNOG" id="COG1862">
    <property type="taxonomic scope" value="Bacteria"/>
</dbReference>
<evidence type="ECO:0000256" key="9">
    <source>
        <dbReference type="ARBA" id="ARBA00023136"/>
    </source>
</evidence>
<evidence type="ECO:0000313" key="12">
    <source>
        <dbReference type="Proteomes" id="UP000011220"/>
    </source>
</evidence>
<keyword evidence="4" id="KW-1003">Cell membrane</keyword>
<dbReference type="PATRIC" id="fig|1121335.3.peg.1290"/>
<evidence type="ECO:0000313" key="11">
    <source>
        <dbReference type="EMBL" id="AGC68302.1"/>
    </source>
</evidence>
<sequence>MPFLQKHAYFYIIERRNNMNWLLTAFAESAANTAAEEVPEVSSFYLFLIQFGPLILMFVLMYFILIRPQRKKEKETREMINNAIVGDRVITIGGITGKIINIKDDEFTIESGNERTKITIKKWAVKEVIKPISE</sequence>
<evidence type="ECO:0000256" key="2">
    <source>
        <dbReference type="ARBA" id="ARBA00006742"/>
    </source>
</evidence>
<keyword evidence="7 10" id="KW-1133">Transmembrane helix</keyword>
<dbReference type="PANTHER" id="PTHR33909:SF1">
    <property type="entry name" value="SEC TRANSLOCON ACCESSORY COMPLEX SUBUNIT YAJC"/>
    <property type="match status" value="1"/>
</dbReference>
<evidence type="ECO:0000256" key="5">
    <source>
        <dbReference type="ARBA" id="ARBA00022692"/>
    </source>
</evidence>
<keyword evidence="9 10" id="KW-0472">Membrane</keyword>
<evidence type="ECO:0000256" key="3">
    <source>
        <dbReference type="ARBA" id="ARBA00022448"/>
    </source>
</evidence>
<evidence type="ECO:0000256" key="8">
    <source>
        <dbReference type="ARBA" id="ARBA00023010"/>
    </source>
</evidence>
<evidence type="ECO:0000256" key="1">
    <source>
        <dbReference type="ARBA" id="ARBA00004162"/>
    </source>
</evidence>
<gene>
    <name evidence="11" type="ordered locus">Cst_c13110</name>
</gene>
<dbReference type="AlphaFoldDB" id="L7VNG1"/>
<dbReference type="Proteomes" id="UP000011220">
    <property type="component" value="Chromosome"/>
</dbReference>
<keyword evidence="6" id="KW-0653">Protein transport</keyword>
<proteinExistence type="inferred from homology"/>
<dbReference type="GO" id="GO:0005886">
    <property type="term" value="C:plasma membrane"/>
    <property type="evidence" value="ECO:0007669"/>
    <property type="project" value="UniProtKB-SubCell"/>
</dbReference>
<feature type="transmembrane region" description="Helical" evidence="10">
    <location>
        <begin position="45"/>
        <end position="65"/>
    </location>
</feature>
<dbReference type="PANTHER" id="PTHR33909">
    <property type="entry name" value="SEC TRANSLOCON ACCESSORY COMPLEX SUBUNIT YAJC"/>
    <property type="match status" value="1"/>
</dbReference>
<name>L7VNG1_THES1</name>
<reference evidence="11 12" key="1">
    <citation type="journal article" date="2013" name="Genome Announc.">
        <title>Complete genome sequence of Clostridium stercorarium subsp. stercorarium strain DSM 8532, a thermophilic degrader of plant cell wall fibers.</title>
        <authorList>
            <person name="Poehlein A."/>
            <person name="Zverlov V.V."/>
            <person name="Daniel R."/>
            <person name="Schwarz W.H."/>
            <person name="Liebl W."/>
        </authorList>
    </citation>
    <scope>NUCLEOTIDE SEQUENCE [LARGE SCALE GENOMIC DNA]</scope>
    <source>
        <strain evidence="12">ATCC 35414 / DSM 8532 / NCIMB 11754</strain>
    </source>
</reference>
<dbReference type="EMBL" id="CP004044">
    <property type="protein sequence ID" value="AGC68302.1"/>
    <property type="molecule type" value="Genomic_DNA"/>
</dbReference>
<comment type="similarity">
    <text evidence="2">Belongs to the YajC family.</text>
</comment>
<dbReference type="Pfam" id="PF02699">
    <property type="entry name" value="YajC"/>
    <property type="match status" value="1"/>
</dbReference>
<dbReference type="NCBIfam" id="TIGR00739">
    <property type="entry name" value="yajC"/>
    <property type="match status" value="1"/>
</dbReference>
<organism evidence="11 12">
    <name type="scientific">Thermoclostridium stercorarium (strain ATCC 35414 / DSM 8532 / NCIMB 11754)</name>
    <name type="common">Clostridium stercorarium</name>
    <dbReference type="NCBI Taxonomy" id="1121335"/>
    <lineage>
        <taxon>Bacteria</taxon>
        <taxon>Bacillati</taxon>
        <taxon>Bacillota</taxon>
        <taxon>Clostridia</taxon>
        <taxon>Eubacteriales</taxon>
        <taxon>Oscillospiraceae</taxon>
        <taxon>Thermoclostridium</taxon>
    </lineage>
</organism>
<evidence type="ECO:0000256" key="7">
    <source>
        <dbReference type="ARBA" id="ARBA00022989"/>
    </source>
</evidence>
<comment type="subcellular location">
    <subcellularLocation>
        <location evidence="1">Cell membrane</location>
        <topology evidence="1">Single-pass membrane protein</topology>
    </subcellularLocation>
</comment>
<dbReference type="KEGG" id="css:Cst_c13110"/>
<dbReference type="PRINTS" id="PR01853">
    <property type="entry name" value="YAJCTRNLCASE"/>
</dbReference>
<evidence type="ECO:0000256" key="6">
    <source>
        <dbReference type="ARBA" id="ARBA00022927"/>
    </source>
</evidence>
<dbReference type="STRING" id="1121335.Cst_c13110"/>
<keyword evidence="3" id="KW-0813">Transport</keyword>
<evidence type="ECO:0000256" key="10">
    <source>
        <dbReference type="SAM" id="Phobius"/>
    </source>
</evidence>
<protein>
    <submittedName>
        <fullName evidence="11">Preprotein translocase, YajC subunit</fullName>
    </submittedName>
</protein>
<dbReference type="GO" id="GO:0015031">
    <property type="term" value="P:protein transport"/>
    <property type="evidence" value="ECO:0007669"/>
    <property type="project" value="UniProtKB-KW"/>
</dbReference>